<dbReference type="AlphaFoldDB" id="M4SWB6"/>
<comment type="subcellular location">
    <subcellularLocation>
        <location evidence="2">Cell membrane</location>
        <topology evidence="2">Lipid-anchor</topology>
        <topology evidence="2">GPI-anchor</topology>
    </subcellularLocation>
</comment>
<reference evidence="10" key="2">
    <citation type="journal article" date="2014" name="Mol. Biochem. Parasitol.">
        <title>Capturing the variant surface glycoprotein repertoire (the VSGnome) of Trypanosoma brucei Lister 427.</title>
        <authorList>
            <person name="Cross G.A."/>
            <person name="Kim H.S."/>
            <person name="Wickstead B."/>
        </authorList>
    </citation>
    <scope>NUCLEOTIDE SEQUENCE</scope>
    <source>
        <strain evidence="10">Lister 427</strain>
    </source>
</reference>
<evidence type="ECO:0000256" key="8">
    <source>
        <dbReference type="ARBA" id="ARBA00023288"/>
    </source>
</evidence>
<evidence type="ECO:0000256" key="6">
    <source>
        <dbReference type="ARBA" id="ARBA00023136"/>
    </source>
</evidence>
<organism evidence="10">
    <name type="scientific">Trypanosoma brucei</name>
    <dbReference type="NCBI Taxonomy" id="5691"/>
    <lineage>
        <taxon>Eukaryota</taxon>
        <taxon>Discoba</taxon>
        <taxon>Euglenozoa</taxon>
        <taxon>Kinetoplastea</taxon>
        <taxon>Metakinetoplastina</taxon>
        <taxon>Trypanosomatida</taxon>
        <taxon>Trypanosomatidae</taxon>
        <taxon>Trypanosoma</taxon>
    </lineage>
</organism>
<dbReference type="GO" id="GO:0005886">
    <property type="term" value="C:plasma membrane"/>
    <property type="evidence" value="ECO:0007669"/>
    <property type="project" value="UniProtKB-SubCell"/>
</dbReference>
<evidence type="ECO:0000259" key="9">
    <source>
        <dbReference type="Pfam" id="PF13206"/>
    </source>
</evidence>
<proteinExistence type="predicted"/>
<dbReference type="EMBL" id="KC612145">
    <property type="protein sequence ID" value="AGH59576.1"/>
    <property type="molecule type" value="Genomic_DNA"/>
</dbReference>
<evidence type="ECO:0000256" key="2">
    <source>
        <dbReference type="ARBA" id="ARBA00004609"/>
    </source>
</evidence>
<dbReference type="InterPro" id="IPR025932">
    <property type="entry name" value="Trypano_VSG_B_N_dom"/>
</dbReference>
<protein>
    <submittedName>
        <fullName evidence="10">Variant surface glycoprotein 3547</fullName>
    </submittedName>
</protein>
<keyword evidence="8" id="KW-0449">Lipoprotein</keyword>
<evidence type="ECO:0000256" key="3">
    <source>
        <dbReference type="ARBA" id="ARBA00022475"/>
    </source>
</evidence>
<evidence type="ECO:0000256" key="7">
    <source>
        <dbReference type="ARBA" id="ARBA00023180"/>
    </source>
</evidence>
<dbReference type="Pfam" id="PF13206">
    <property type="entry name" value="VSG_B"/>
    <property type="match status" value="1"/>
</dbReference>
<keyword evidence="3" id="KW-1003">Cell membrane</keyword>
<evidence type="ECO:0000256" key="4">
    <source>
        <dbReference type="ARBA" id="ARBA00022622"/>
    </source>
</evidence>
<accession>M4SWB6</accession>
<evidence type="ECO:0000256" key="5">
    <source>
        <dbReference type="ARBA" id="ARBA00022729"/>
    </source>
</evidence>
<keyword evidence="4" id="KW-0336">GPI-anchor</keyword>
<feature type="non-terminal residue" evidence="10">
    <location>
        <position position="1"/>
    </location>
</feature>
<sequence length="313" mass="34141">FHQRYQRNTANEYDDGTTRMAVLFAGGTKANSCKIRGGPEKTEPMVTHWHATYNNWVADLERATKRQADKTWIELNPPPAGTWKRLKSHKIINRTLQNLIETNKQLLALQEAVKTKKPQEEKGFLSEVLYGEGVEDGNPTKAATINNAGEYATACKGNGGKSTLGDLMCVCGSTNPDGTQDCTGTNVDLEGNGDISTKFEQERQLCSEKPTGKLTPVQLRAAEKSAKLAIRTSENGGRQINHLGKITAGTCSDETSQQCVIYTSYLTGDSTAKGVANIPWIKKLEAAETAVEEREITQAKTSSKAVEVKTFVA</sequence>
<feature type="domain" description="Trypanosome variant surface glycoprotein B-type N-terminal" evidence="9">
    <location>
        <begin position="39"/>
        <end position="308"/>
    </location>
</feature>
<keyword evidence="5" id="KW-0732">Signal</keyword>
<keyword evidence="7" id="KW-0325">Glycoprotein</keyword>
<dbReference type="VEuPathDB" id="TriTrypDB:Tb427_000331800"/>
<evidence type="ECO:0000313" key="10">
    <source>
        <dbReference type="EMBL" id="AGH59576.1"/>
    </source>
</evidence>
<evidence type="ECO:0000256" key="1">
    <source>
        <dbReference type="ARBA" id="ARBA00002523"/>
    </source>
</evidence>
<dbReference type="GO" id="GO:0098552">
    <property type="term" value="C:side of membrane"/>
    <property type="evidence" value="ECO:0007669"/>
    <property type="project" value="UniProtKB-KW"/>
</dbReference>
<comment type="function">
    <text evidence="1">VSG forms a coat on the surface of the parasite. The trypanosome evades the immune response of the host by expressing a series of antigenically distinct VSGs from an estimated 1000 VSG genes.</text>
</comment>
<name>M4SWB6_9TRYP</name>
<reference evidence="10" key="1">
    <citation type="submission" date="2013-02" db="EMBL/GenBank/DDBJ databases">
        <authorList>
            <person name="Cross G.A.M."/>
            <person name="Kim H.-S."/>
            <person name="Wickstead B."/>
        </authorList>
    </citation>
    <scope>NUCLEOTIDE SEQUENCE</scope>
    <source>
        <strain evidence="10">Lister 427</strain>
    </source>
</reference>
<keyword evidence="6" id="KW-0472">Membrane</keyword>